<evidence type="ECO:0000256" key="1">
    <source>
        <dbReference type="ARBA" id="ARBA00022737"/>
    </source>
</evidence>
<dbReference type="GeneID" id="24135980"/>
<organism evidence="4 5">
    <name type="scientific">Saprolegnia parasitica (strain CBS 223.65)</name>
    <dbReference type="NCBI Taxonomy" id="695850"/>
    <lineage>
        <taxon>Eukaryota</taxon>
        <taxon>Sar</taxon>
        <taxon>Stramenopiles</taxon>
        <taxon>Oomycota</taxon>
        <taxon>Saprolegniomycetes</taxon>
        <taxon>Saprolegniales</taxon>
        <taxon>Saprolegniaceae</taxon>
        <taxon>Saprolegnia</taxon>
    </lineage>
</organism>
<dbReference type="PROSITE" id="PS50297">
    <property type="entry name" value="ANK_REP_REGION"/>
    <property type="match status" value="2"/>
</dbReference>
<dbReference type="PROSITE" id="PS50088">
    <property type="entry name" value="ANK_REPEAT"/>
    <property type="match status" value="2"/>
</dbReference>
<dbReference type="AlphaFoldDB" id="A0A067BQX6"/>
<dbReference type="RefSeq" id="XP_012208411.1">
    <property type="nucleotide sequence ID" value="XM_012353021.1"/>
</dbReference>
<feature type="repeat" description="ANK" evidence="3">
    <location>
        <begin position="27"/>
        <end position="48"/>
    </location>
</feature>
<accession>A0A067BQX6</accession>
<dbReference type="EMBL" id="KK583300">
    <property type="protein sequence ID" value="KDO20924.1"/>
    <property type="molecule type" value="Genomic_DNA"/>
</dbReference>
<evidence type="ECO:0000256" key="2">
    <source>
        <dbReference type="ARBA" id="ARBA00023043"/>
    </source>
</evidence>
<dbReference type="VEuPathDB" id="FungiDB:SPRG_14155"/>
<dbReference type="PANTHER" id="PTHR24173:SF74">
    <property type="entry name" value="ANKYRIN REPEAT DOMAIN-CONTAINING PROTEIN 16"/>
    <property type="match status" value="1"/>
</dbReference>
<evidence type="ECO:0000313" key="4">
    <source>
        <dbReference type="EMBL" id="KDO20924.1"/>
    </source>
</evidence>
<dbReference type="STRING" id="695850.A0A067BQX6"/>
<keyword evidence="2 3" id="KW-0040">ANK repeat</keyword>
<proteinExistence type="predicted"/>
<protein>
    <submittedName>
        <fullName evidence="4">Uncharacterized protein</fullName>
    </submittedName>
</protein>
<dbReference type="SMART" id="SM00248">
    <property type="entry name" value="ANK"/>
    <property type="match status" value="2"/>
</dbReference>
<feature type="repeat" description="ANK" evidence="3">
    <location>
        <begin position="61"/>
        <end position="93"/>
    </location>
</feature>
<dbReference type="SUPFAM" id="SSF48403">
    <property type="entry name" value="Ankyrin repeat"/>
    <property type="match status" value="1"/>
</dbReference>
<keyword evidence="5" id="KW-1185">Reference proteome</keyword>
<dbReference type="PANTHER" id="PTHR24173">
    <property type="entry name" value="ANKYRIN REPEAT CONTAINING"/>
    <property type="match status" value="1"/>
</dbReference>
<keyword evidence="1" id="KW-0677">Repeat</keyword>
<dbReference type="InterPro" id="IPR002110">
    <property type="entry name" value="Ankyrin_rpt"/>
</dbReference>
<dbReference type="Gene3D" id="1.25.40.20">
    <property type="entry name" value="Ankyrin repeat-containing domain"/>
    <property type="match status" value="2"/>
</dbReference>
<gene>
    <name evidence="4" type="ORF">SPRG_14155</name>
</gene>
<dbReference type="Pfam" id="PF12796">
    <property type="entry name" value="Ank_2"/>
    <property type="match status" value="1"/>
</dbReference>
<dbReference type="OrthoDB" id="188462at2759"/>
<dbReference type="KEGG" id="spar:SPRG_14155"/>
<dbReference type="Proteomes" id="UP000030745">
    <property type="component" value="Unassembled WGS sequence"/>
</dbReference>
<reference evidence="4 5" key="1">
    <citation type="journal article" date="2013" name="PLoS Genet.">
        <title>Distinctive expansion of potential virulence genes in the genome of the oomycete fish pathogen Saprolegnia parasitica.</title>
        <authorList>
            <person name="Jiang R.H."/>
            <person name="de Bruijn I."/>
            <person name="Haas B.J."/>
            <person name="Belmonte R."/>
            <person name="Lobach L."/>
            <person name="Christie J."/>
            <person name="van den Ackerveken G."/>
            <person name="Bottin A."/>
            <person name="Bulone V."/>
            <person name="Diaz-Moreno S.M."/>
            <person name="Dumas B."/>
            <person name="Fan L."/>
            <person name="Gaulin E."/>
            <person name="Govers F."/>
            <person name="Grenville-Briggs L.J."/>
            <person name="Horner N.R."/>
            <person name="Levin J.Z."/>
            <person name="Mammella M."/>
            <person name="Meijer H.J."/>
            <person name="Morris P."/>
            <person name="Nusbaum C."/>
            <person name="Oome S."/>
            <person name="Phillips A.J."/>
            <person name="van Rooyen D."/>
            <person name="Rzeszutek E."/>
            <person name="Saraiva M."/>
            <person name="Secombes C.J."/>
            <person name="Seidl M.F."/>
            <person name="Snel B."/>
            <person name="Stassen J.H."/>
            <person name="Sykes S."/>
            <person name="Tripathy S."/>
            <person name="van den Berg H."/>
            <person name="Vega-Arreguin J.C."/>
            <person name="Wawra S."/>
            <person name="Young S.K."/>
            <person name="Zeng Q."/>
            <person name="Dieguez-Uribeondo J."/>
            <person name="Russ C."/>
            <person name="Tyler B.M."/>
            <person name="van West P."/>
        </authorList>
    </citation>
    <scope>NUCLEOTIDE SEQUENCE [LARGE SCALE GENOMIC DNA]</scope>
    <source>
        <strain evidence="4 5">CBS 223.65</strain>
    </source>
</reference>
<evidence type="ECO:0000256" key="3">
    <source>
        <dbReference type="PROSITE-ProRule" id="PRU00023"/>
    </source>
</evidence>
<sequence length="130" mass="14190">MACRLGLTPLVRQLIDLGADTTALYHESLTPLHIAIQKGHAEIVSMLLASPRGVVNQRDARGTTLLHLAVATGYVNVVDVFLNAGFDFDVVNYDGDTPWSLAHNSRNAALKSLLDDAIEHVRNDALRYGR</sequence>
<name>A0A067BQX6_SAPPC</name>
<evidence type="ECO:0000313" key="5">
    <source>
        <dbReference type="Proteomes" id="UP000030745"/>
    </source>
</evidence>
<dbReference type="InterPro" id="IPR036770">
    <property type="entry name" value="Ankyrin_rpt-contain_sf"/>
</dbReference>